<dbReference type="AlphaFoldDB" id="A5FTE4"/>
<evidence type="ECO:0000256" key="1">
    <source>
        <dbReference type="SAM" id="MobiDB-lite"/>
    </source>
</evidence>
<keyword evidence="2" id="KW-0614">Plasmid</keyword>
<evidence type="ECO:0000313" key="3">
    <source>
        <dbReference type="Proteomes" id="UP000000245"/>
    </source>
</evidence>
<sequence length="102" mass="10956">MMLLTEGQMSDHKGATMMLPTLPLARELLADRGYDSDAFRAALLERGITPLHSINPEQERAATARQGALPAAPPHREHVRSAQGQPPLRLAPGTRPITASGV</sequence>
<keyword evidence="3" id="KW-1185">Reference proteome</keyword>
<dbReference type="EMBL" id="CP000689">
    <property type="protein sequence ID" value="ABQ28876.1"/>
    <property type="molecule type" value="Genomic_DNA"/>
</dbReference>
<evidence type="ECO:0000313" key="2">
    <source>
        <dbReference type="EMBL" id="ABQ28876.1"/>
    </source>
</evidence>
<organism evidence="2 3">
    <name type="scientific">Acidiphilium cryptum (strain JF-5)</name>
    <dbReference type="NCBI Taxonomy" id="349163"/>
    <lineage>
        <taxon>Bacteria</taxon>
        <taxon>Pseudomonadati</taxon>
        <taxon>Pseudomonadota</taxon>
        <taxon>Alphaproteobacteria</taxon>
        <taxon>Acetobacterales</taxon>
        <taxon>Acidocellaceae</taxon>
        <taxon>Acidiphilium</taxon>
    </lineage>
</organism>
<name>A5FTE4_ACICJ</name>
<dbReference type="HOGENOM" id="CLU_2271257_0_0_5"/>
<dbReference type="Proteomes" id="UP000000245">
    <property type="component" value="Plasmid pACRY01"/>
</dbReference>
<accession>A5FTE4</accession>
<protein>
    <recommendedName>
        <fullName evidence="4">Transposase IS4-like domain-containing protein</fullName>
    </recommendedName>
</protein>
<dbReference type="KEGG" id="acr:Acry_3261"/>
<proteinExistence type="predicted"/>
<reference evidence="2 3" key="1">
    <citation type="submission" date="2007-05" db="EMBL/GenBank/DDBJ databases">
        <title>Complete sequence of plasmid1 pACRY01 of Acidiphilium cryptum JF-5.</title>
        <authorList>
            <consortium name="US DOE Joint Genome Institute"/>
            <person name="Copeland A."/>
            <person name="Lucas S."/>
            <person name="Lapidus A."/>
            <person name="Barry K."/>
            <person name="Detter J.C."/>
            <person name="Glavina del Rio T."/>
            <person name="Hammon N."/>
            <person name="Israni S."/>
            <person name="Dalin E."/>
            <person name="Tice H."/>
            <person name="Pitluck S."/>
            <person name="Sims D."/>
            <person name="Brettin T."/>
            <person name="Bruce D."/>
            <person name="Han C."/>
            <person name="Schmutz J."/>
            <person name="Larimer F."/>
            <person name="Land M."/>
            <person name="Hauser L."/>
            <person name="Kyrpides N."/>
            <person name="Kim E."/>
            <person name="Magnuson T."/>
            <person name="Richardson P."/>
        </authorList>
    </citation>
    <scope>NUCLEOTIDE SEQUENCE [LARGE SCALE GENOMIC DNA]</scope>
    <source>
        <strain evidence="3">JF-5</strain>
        <plasmid evidence="3">Plasmid pACRY01</plasmid>
    </source>
</reference>
<feature type="region of interest" description="Disordered" evidence="1">
    <location>
        <begin position="54"/>
        <end position="102"/>
    </location>
</feature>
<gene>
    <name evidence="2" type="ordered locus">Acry_3261</name>
</gene>
<evidence type="ECO:0008006" key="4">
    <source>
        <dbReference type="Google" id="ProtNLM"/>
    </source>
</evidence>
<dbReference type="RefSeq" id="WP_011930448.1">
    <property type="nucleotide sequence ID" value="NC_009467.1"/>
</dbReference>
<geneLocation type="plasmid" evidence="2 3">
    <name>pACRY01</name>
</geneLocation>